<proteinExistence type="predicted"/>
<dbReference type="GO" id="GO:0016787">
    <property type="term" value="F:hydrolase activity"/>
    <property type="evidence" value="ECO:0007669"/>
    <property type="project" value="UniProtKB-KW"/>
</dbReference>
<dbReference type="SUPFAM" id="SSF48452">
    <property type="entry name" value="TPR-like"/>
    <property type="match status" value="1"/>
</dbReference>
<dbReference type="InterPro" id="IPR019734">
    <property type="entry name" value="TPR_rpt"/>
</dbReference>
<dbReference type="SUPFAM" id="SSF56601">
    <property type="entry name" value="beta-lactamase/transpeptidase-like"/>
    <property type="match status" value="1"/>
</dbReference>
<dbReference type="EMBL" id="VFWZ01000009">
    <property type="protein sequence ID" value="TPN82292.1"/>
    <property type="molecule type" value="Genomic_DNA"/>
</dbReference>
<dbReference type="PANTHER" id="PTHR46825">
    <property type="entry name" value="D-ALANYL-D-ALANINE-CARBOXYPEPTIDASE/ENDOPEPTIDASE AMPH"/>
    <property type="match status" value="1"/>
</dbReference>
<dbReference type="PANTHER" id="PTHR46825:SF9">
    <property type="entry name" value="BETA-LACTAMASE-RELATED DOMAIN-CONTAINING PROTEIN"/>
    <property type="match status" value="1"/>
</dbReference>
<dbReference type="Proteomes" id="UP000315540">
    <property type="component" value="Unassembled WGS sequence"/>
</dbReference>
<dbReference type="RefSeq" id="WP_140597223.1">
    <property type="nucleotide sequence ID" value="NZ_VFWZ01000009.1"/>
</dbReference>
<evidence type="ECO:0000313" key="4">
    <source>
        <dbReference type="Proteomes" id="UP000315540"/>
    </source>
</evidence>
<gene>
    <name evidence="3" type="ORF">FHK87_22980</name>
</gene>
<evidence type="ECO:0000256" key="1">
    <source>
        <dbReference type="PROSITE-ProRule" id="PRU00339"/>
    </source>
</evidence>
<evidence type="ECO:0000313" key="3">
    <source>
        <dbReference type="EMBL" id="TPN82292.1"/>
    </source>
</evidence>
<name>A0A504J1E6_9FLAO</name>
<comment type="caution">
    <text evidence="3">The sequence shown here is derived from an EMBL/GenBank/DDBJ whole genome shotgun (WGS) entry which is preliminary data.</text>
</comment>
<dbReference type="InterPro" id="IPR012338">
    <property type="entry name" value="Beta-lactam/transpept-like"/>
</dbReference>
<dbReference type="OrthoDB" id="9793489at2"/>
<reference evidence="3 4" key="1">
    <citation type="submission" date="2019-06" db="EMBL/GenBank/DDBJ databases">
        <authorList>
            <person name="Meng X."/>
        </authorList>
    </citation>
    <scope>NUCLEOTIDE SEQUENCE [LARGE SCALE GENOMIC DNA]</scope>
    <source>
        <strain evidence="3 4">M625</strain>
    </source>
</reference>
<feature type="repeat" description="TPR" evidence="1">
    <location>
        <begin position="428"/>
        <end position="461"/>
    </location>
</feature>
<sequence>MKTISTFILILIVLISQHIIGKAFSNEEKKSQQINTYMHDIMQTHQIPGAALAIIKDGKIIHEQYYGKASLEKNTPVTKNTMFRVYSTTKLITATAIFQLIEKEKITLNDFVHDHLTYIPTAWKAIQIKHLLTHSSGLPDMIHYDSHQSDKALLTELAKEKMLFDAGERFTYNQTNYWLLALIIKKVTGVSFDDYVLKNQFLSPKSGVLFSSNSNESIPNRIAKYSFDYKKNQFVGATDDYGIRAHSGNGLNITLQELIKWNQNFDNNTFLQKNTKNLMWSDFSFKDQKSKFLHGWGLYPIQNKMSIGFTGGGVSGFRKFVDDDMTIIILTNGFKYYPVHNKIINHIAGIVNPTYIDKESIIKEQVTNGFFNLTTDKAIENYTKISNKNPNTNFERTLNRIGYAMAKSRIEDAIKIFELNVREYPDSWNVYDSLGEGHEINKNYKASVEFYKKSVERNPENKHGVQKIKELESKLKNVK</sequence>
<feature type="domain" description="Beta-lactamase-related" evidence="2">
    <location>
        <begin position="36"/>
        <end position="338"/>
    </location>
</feature>
<accession>A0A504J1E6</accession>
<evidence type="ECO:0000259" key="2">
    <source>
        <dbReference type="Pfam" id="PF00144"/>
    </source>
</evidence>
<protein>
    <submittedName>
        <fullName evidence="3">Serine hydrolase</fullName>
    </submittedName>
</protein>
<dbReference type="PROSITE" id="PS50005">
    <property type="entry name" value="TPR"/>
    <property type="match status" value="1"/>
</dbReference>
<dbReference type="AlphaFoldDB" id="A0A504J1E6"/>
<dbReference type="Pfam" id="PF00144">
    <property type="entry name" value="Beta-lactamase"/>
    <property type="match status" value="1"/>
</dbReference>
<dbReference type="InterPro" id="IPR050491">
    <property type="entry name" value="AmpC-like"/>
</dbReference>
<dbReference type="InterPro" id="IPR001466">
    <property type="entry name" value="Beta-lactam-related"/>
</dbReference>
<keyword evidence="3" id="KW-0378">Hydrolase</keyword>
<keyword evidence="4" id="KW-1185">Reference proteome</keyword>
<dbReference type="Gene3D" id="1.25.40.10">
    <property type="entry name" value="Tetratricopeptide repeat domain"/>
    <property type="match status" value="1"/>
</dbReference>
<organism evidence="3 4">
    <name type="scientific">Aquimarina algicola</name>
    <dbReference type="NCBI Taxonomy" id="2589995"/>
    <lineage>
        <taxon>Bacteria</taxon>
        <taxon>Pseudomonadati</taxon>
        <taxon>Bacteroidota</taxon>
        <taxon>Flavobacteriia</taxon>
        <taxon>Flavobacteriales</taxon>
        <taxon>Flavobacteriaceae</taxon>
        <taxon>Aquimarina</taxon>
    </lineage>
</organism>
<keyword evidence="1" id="KW-0802">TPR repeat</keyword>
<dbReference type="Gene3D" id="3.40.710.10">
    <property type="entry name" value="DD-peptidase/beta-lactamase superfamily"/>
    <property type="match status" value="1"/>
</dbReference>
<dbReference type="InterPro" id="IPR011990">
    <property type="entry name" value="TPR-like_helical_dom_sf"/>
</dbReference>